<dbReference type="EMBL" id="JAHFXS010000001">
    <property type="protein sequence ID" value="KAG9991768.1"/>
    <property type="molecule type" value="Genomic_DNA"/>
</dbReference>
<reference evidence="1" key="1">
    <citation type="journal article" date="2021" name="J Fungi (Basel)">
        <title>Virulence traits and population genomics of the black yeast Aureobasidium melanogenum.</title>
        <authorList>
            <person name="Cernosa A."/>
            <person name="Sun X."/>
            <person name="Gostincar C."/>
            <person name="Fang C."/>
            <person name="Gunde-Cimerman N."/>
            <person name="Song Z."/>
        </authorList>
    </citation>
    <scope>NUCLEOTIDE SEQUENCE</scope>
    <source>
        <strain evidence="1">EXF-9298</strain>
    </source>
</reference>
<dbReference type="AlphaFoldDB" id="A0A9P8G5W1"/>
<dbReference type="Proteomes" id="UP000729357">
    <property type="component" value="Unassembled WGS sequence"/>
</dbReference>
<gene>
    <name evidence="1" type="ORF">KCU98_g167</name>
</gene>
<evidence type="ECO:0000313" key="1">
    <source>
        <dbReference type="EMBL" id="KAG9991768.1"/>
    </source>
</evidence>
<evidence type="ECO:0000313" key="2">
    <source>
        <dbReference type="Proteomes" id="UP000729357"/>
    </source>
</evidence>
<feature type="non-terminal residue" evidence="1">
    <location>
        <position position="67"/>
    </location>
</feature>
<sequence length="67" mass="7639">MPRSYRRHWLVLSSTTLQNGHISLKRSIKNGQRYGEIEEVNAEIASGWDQTCSRSLLAVSTEVDSFK</sequence>
<accession>A0A9P8G5W1</accession>
<protein>
    <submittedName>
        <fullName evidence="1">Uncharacterized protein</fullName>
    </submittedName>
</protein>
<organism evidence="1 2">
    <name type="scientific">Aureobasidium melanogenum</name>
    <name type="common">Aureobasidium pullulans var. melanogenum</name>
    <dbReference type="NCBI Taxonomy" id="46634"/>
    <lineage>
        <taxon>Eukaryota</taxon>
        <taxon>Fungi</taxon>
        <taxon>Dikarya</taxon>
        <taxon>Ascomycota</taxon>
        <taxon>Pezizomycotina</taxon>
        <taxon>Dothideomycetes</taxon>
        <taxon>Dothideomycetidae</taxon>
        <taxon>Dothideales</taxon>
        <taxon>Saccotheciaceae</taxon>
        <taxon>Aureobasidium</taxon>
    </lineage>
</organism>
<reference evidence="1" key="2">
    <citation type="submission" date="2021-08" db="EMBL/GenBank/DDBJ databases">
        <authorList>
            <person name="Gostincar C."/>
            <person name="Sun X."/>
            <person name="Song Z."/>
            <person name="Gunde-Cimerman N."/>
        </authorList>
    </citation>
    <scope>NUCLEOTIDE SEQUENCE</scope>
    <source>
        <strain evidence="1">EXF-9298</strain>
    </source>
</reference>
<comment type="caution">
    <text evidence="1">The sequence shown here is derived from an EMBL/GenBank/DDBJ whole genome shotgun (WGS) entry which is preliminary data.</text>
</comment>
<keyword evidence="2" id="KW-1185">Reference proteome</keyword>
<name>A0A9P8G5W1_AURME</name>
<proteinExistence type="predicted"/>